<organism evidence="1 2">
    <name type="scientific">Rhodothalassium salexigens DSM 2132</name>
    <dbReference type="NCBI Taxonomy" id="1188247"/>
    <lineage>
        <taxon>Bacteria</taxon>
        <taxon>Pseudomonadati</taxon>
        <taxon>Pseudomonadota</taxon>
        <taxon>Alphaproteobacteria</taxon>
        <taxon>Rhodothalassiales</taxon>
        <taxon>Rhodothalassiaceae</taxon>
        <taxon>Rhodothalassium</taxon>
    </lineage>
</organism>
<dbReference type="OrthoDB" id="1550902at2"/>
<evidence type="ECO:0008006" key="3">
    <source>
        <dbReference type="Google" id="ProtNLM"/>
    </source>
</evidence>
<dbReference type="RefSeq" id="WP_132709547.1">
    <property type="nucleotide sequence ID" value="NZ_JACIGF010000016.1"/>
</dbReference>
<dbReference type="Proteomes" id="UP000295399">
    <property type="component" value="Unassembled WGS sequence"/>
</dbReference>
<proteinExistence type="predicted"/>
<dbReference type="AlphaFoldDB" id="A0A4V2SN74"/>
<keyword evidence="2" id="KW-1185">Reference proteome</keyword>
<dbReference type="Pfam" id="PF06995">
    <property type="entry name" value="Phage_P2_GpU"/>
    <property type="match status" value="1"/>
</dbReference>
<evidence type="ECO:0000313" key="2">
    <source>
        <dbReference type="Proteomes" id="UP000295399"/>
    </source>
</evidence>
<dbReference type="InParanoid" id="A0A4V2SN74"/>
<evidence type="ECO:0000313" key="1">
    <source>
        <dbReference type="EMBL" id="TCP30036.1"/>
    </source>
</evidence>
<dbReference type="InterPro" id="IPR009734">
    <property type="entry name" value="Myoviridae_GpU"/>
</dbReference>
<dbReference type="EMBL" id="SLXO01000016">
    <property type="protein sequence ID" value="TCP30036.1"/>
    <property type="molecule type" value="Genomic_DNA"/>
</dbReference>
<accession>A0A4V2SN74</accession>
<sequence length="116" mass="12323">MLLSLGGVRFEVGAASYDQLRRADRWRWSAHARIGRAEAIQFTGREAATIDLDGTLYPGQMGNPGQIGGDARALDRLRALADAGRPLDLVAGTGAVLGLWVIVSIEDAQGPFFADG</sequence>
<comment type="caution">
    <text evidence="1">The sequence shown here is derived from an EMBL/GenBank/DDBJ whole genome shotgun (WGS) entry which is preliminary data.</text>
</comment>
<gene>
    <name evidence="1" type="ORF">EV659_1161</name>
</gene>
<feature type="non-terminal residue" evidence="1">
    <location>
        <position position="116"/>
    </location>
</feature>
<name>A0A4V2SN74_RHOSA</name>
<reference evidence="1 2" key="1">
    <citation type="submission" date="2019-03" db="EMBL/GenBank/DDBJ databases">
        <title>Genomic Encyclopedia of Type Strains, Phase IV (KMG-IV): sequencing the most valuable type-strain genomes for metagenomic binning, comparative biology and taxonomic classification.</title>
        <authorList>
            <person name="Goeker M."/>
        </authorList>
    </citation>
    <scope>NUCLEOTIDE SEQUENCE [LARGE SCALE GENOMIC DNA]</scope>
    <source>
        <strain evidence="1 2">DSM 2132</strain>
    </source>
</reference>
<protein>
    <recommendedName>
        <fullName evidence="3">Phage protein U</fullName>
    </recommendedName>
</protein>